<organism evidence="1 2">
    <name type="scientific">Turicibacter sanguinis</name>
    <dbReference type="NCBI Taxonomy" id="154288"/>
    <lineage>
        <taxon>Bacteria</taxon>
        <taxon>Bacillati</taxon>
        <taxon>Bacillota</taxon>
        <taxon>Erysipelotrichia</taxon>
        <taxon>Erysipelotrichales</taxon>
        <taxon>Turicibacteraceae</taxon>
        <taxon>Turicibacter</taxon>
    </lineage>
</organism>
<reference evidence="1 2" key="1">
    <citation type="journal article" date="2019" name="Nat. Med.">
        <title>A library of human gut bacterial isolates paired with longitudinal multiomics data enables mechanistic microbiome research.</title>
        <authorList>
            <person name="Poyet M."/>
            <person name="Groussin M."/>
            <person name="Gibbons S.M."/>
            <person name="Avila-Pacheco J."/>
            <person name="Jiang X."/>
            <person name="Kearney S.M."/>
            <person name="Perrotta A.R."/>
            <person name="Berdy B."/>
            <person name="Zhao S."/>
            <person name="Lieberman T.D."/>
            <person name="Swanson P.K."/>
            <person name="Smith M."/>
            <person name="Roesemann S."/>
            <person name="Alexander J.E."/>
            <person name="Rich S.A."/>
            <person name="Livny J."/>
            <person name="Vlamakis H."/>
            <person name="Clish C."/>
            <person name="Bullock K."/>
            <person name="Deik A."/>
            <person name="Scott J."/>
            <person name="Pierce K.A."/>
            <person name="Xavier R.J."/>
            <person name="Alm E.J."/>
        </authorList>
    </citation>
    <scope>NUCLEOTIDE SEQUENCE [LARGE SCALE GENOMIC DNA]</scope>
    <source>
        <strain evidence="1 2">BIOML-A198</strain>
    </source>
</reference>
<proteinExistence type="predicted"/>
<dbReference type="InterPro" id="IPR025874">
    <property type="entry name" value="DZR"/>
</dbReference>
<name>A0A173T175_9FIRM</name>
<dbReference type="EMBL" id="WMQE01000004">
    <property type="protein sequence ID" value="MTK20393.1"/>
    <property type="molecule type" value="Genomic_DNA"/>
</dbReference>
<accession>A0A173T175</accession>
<dbReference type="OrthoDB" id="9788304at2"/>
<dbReference type="GeneID" id="60059065"/>
<gene>
    <name evidence="1" type="ORF">GMA92_02930</name>
</gene>
<dbReference type="Proteomes" id="UP000487649">
    <property type="component" value="Unassembled WGS sequence"/>
</dbReference>
<sequence length="150" mass="16746">MGTFFEQFGKKVTQTSQDAMKKTKEFAEIAKLNTQISDEEKRLNKIYMNLGRLYYQLYGNQPSLEFKDLCLAIEGSLKNVEHYEVMVNELRGIKRCESCGTEMPIDSTFCQTCGSRLNEERGSVVAVVCAKCGMENGAQATSCIGCGQPL</sequence>
<evidence type="ECO:0000313" key="2">
    <source>
        <dbReference type="Proteomes" id="UP000487649"/>
    </source>
</evidence>
<comment type="caution">
    <text evidence="1">The sequence shown here is derived from an EMBL/GenBank/DDBJ whole genome shotgun (WGS) entry which is preliminary data.</text>
</comment>
<evidence type="ECO:0000313" key="1">
    <source>
        <dbReference type="EMBL" id="MTK20393.1"/>
    </source>
</evidence>
<dbReference type="RefSeq" id="WP_006784994.1">
    <property type="nucleotide sequence ID" value="NZ_CABJBH010000007.1"/>
</dbReference>
<dbReference type="Pfam" id="PF12773">
    <property type="entry name" value="DZR"/>
    <property type="match status" value="1"/>
</dbReference>
<protein>
    <submittedName>
        <fullName evidence="1">Uncharacterized protein</fullName>
    </submittedName>
</protein>
<dbReference type="AlphaFoldDB" id="A0A173T175"/>